<reference evidence="2 3" key="1">
    <citation type="submission" date="2024-09" db="EMBL/GenBank/DDBJ databases">
        <authorList>
            <person name="Sun Q."/>
            <person name="Mori K."/>
        </authorList>
    </citation>
    <scope>NUCLEOTIDE SEQUENCE [LARGE SCALE GENOMIC DNA]</scope>
    <source>
        <strain evidence="2 3">CECT 7682</strain>
    </source>
</reference>
<sequence length="203" mass="22763">MKNKKLLVLPFFFLLITFGLSSAQDTTRVFKPFKVDVGINLTFPSDSKLAAGGGLFVEPRYGINDQFHIGLNIASNIIGEGDFIFNNTEATIKAQAISNLSFITEYHFNKENVRPFLGFMAGMYRRSDYEIVDNDDGTVITRRNNSVHFGLAPRIGLIAGKFRLNTTYHFTGKNITDFLSIGMGIQFGGGKINKPKRNYESNW</sequence>
<keyword evidence="1" id="KW-0732">Signal</keyword>
<dbReference type="Proteomes" id="UP001589654">
    <property type="component" value="Unassembled WGS sequence"/>
</dbReference>
<proteinExistence type="predicted"/>
<evidence type="ECO:0008006" key="4">
    <source>
        <dbReference type="Google" id="ProtNLM"/>
    </source>
</evidence>
<evidence type="ECO:0000313" key="2">
    <source>
        <dbReference type="EMBL" id="MFB9211974.1"/>
    </source>
</evidence>
<gene>
    <name evidence="2" type="ORF">ACFFUR_09155</name>
</gene>
<comment type="caution">
    <text evidence="2">The sequence shown here is derived from an EMBL/GenBank/DDBJ whole genome shotgun (WGS) entry which is preliminary data.</text>
</comment>
<protein>
    <recommendedName>
        <fullName evidence="4">Outer membrane protein beta-barrel domain-containing protein</fullName>
    </recommendedName>
</protein>
<feature type="signal peptide" evidence="1">
    <location>
        <begin position="1"/>
        <end position="23"/>
    </location>
</feature>
<accession>A0ABV5J579</accession>
<name>A0ABV5J579_9BACT</name>
<evidence type="ECO:0000313" key="3">
    <source>
        <dbReference type="Proteomes" id="UP001589654"/>
    </source>
</evidence>
<evidence type="ECO:0000256" key="1">
    <source>
        <dbReference type="SAM" id="SignalP"/>
    </source>
</evidence>
<feature type="chain" id="PRO_5047184003" description="Outer membrane protein beta-barrel domain-containing protein" evidence="1">
    <location>
        <begin position="24"/>
        <end position="203"/>
    </location>
</feature>
<dbReference type="Gene3D" id="2.40.160.20">
    <property type="match status" value="1"/>
</dbReference>
<keyword evidence="3" id="KW-1185">Reference proteome</keyword>
<organism evidence="2 3">
    <name type="scientific">Echinicola jeungdonensis</name>
    <dbReference type="NCBI Taxonomy" id="709343"/>
    <lineage>
        <taxon>Bacteria</taxon>
        <taxon>Pseudomonadati</taxon>
        <taxon>Bacteroidota</taxon>
        <taxon>Cytophagia</taxon>
        <taxon>Cytophagales</taxon>
        <taxon>Cyclobacteriaceae</taxon>
        <taxon>Echinicola</taxon>
    </lineage>
</organism>
<dbReference type="EMBL" id="JBHMEW010000056">
    <property type="protein sequence ID" value="MFB9211974.1"/>
    <property type="molecule type" value="Genomic_DNA"/>
</dbReference>
<dbReference type="RefSeq" id="WP_290247055.1">
    <property type="nucleotide sequence ID" value="NZ_JAUFQT010000001.1"/>
</dbReference>